<dbReference type="EMBL" id="CAMXCT020000336">
    <property type="protein sequence ID" value="CAL1130729.1"/>
    <property type="molecule type" value="Genomic_DNA"/>
</dbReference>
<dbReference type="AlphaFoldDB" id="A0A9P1BQ23"/>
<sequence length="640" mass="72057">MDTMDLTQREEQVVTADDTVSSLGLVFVNLPPLPPPPMIVKHVHSGTWAETAGIGPGCEVLELGGLKVGNMTREEFQKVIKSRPLRIRVQPPNCTAWKQVAHFQREVVRLQLKKVLLQKSLRDEHDKVKAELGLDVQAEEERRTKNKESKAEIARERQRAEDQKQQLLNQEAEIQKQKQQCEAFDRETQNRRRKLETEKVQLEKQQAELEKARSDFQELRKSSREALEKEKQELVAERRLLEAQKDQASLAAEDNEAFAAAQEGLQRQRQELADQRADFEMAIEQMRLKMEREQESIFRERAEMEEDAELIATQRAELQAQKSKVAALEAEIDKQRAEVQVNQDQSQRQLESQRLEMSQLRAEIDKERADFSEKCKKVQQQLATQKRQLAQVKNKLVAEKNALEAEKAKFNVKTCEEATQTEASQTSAETQTDAVVVAPASALEEAEEGNQESSENTDPSPAEGGNAKFTAQHLVATELMELTAKIQALLQDPKFDSKPSELRVLSDTLQRMVETLPPAARVPGAAPNAVPSSARRLQKSRERMTQTHRAASAFAAARSGCSREDLDAAAARAVTPETTQSENLAKKALAQTVVVRKLLASELNKQEPLKSPSARSLSRTEPFPKNRTRGPAWGLRSRAT</sequence>
<evidence type="ECO:0000313" key="3">
    <source>
        <dbReference type="EMBL" id="CAL4764666.1"/>
    </source>
</evidence>
<dbReference type="SUPFAM" id="SSF50156">
    <property type="entry name" value="PDZ domain-like"/>
    <property type="match status" value="1"/>
</dbReference>
<dbReference type="InterPro" id="IPR036034">
    <property type="entry name" value="PDZ_sf"/>
</dbReference>
<proteinExistence type="predicted"/>
<dbReference type="EMBL" id="CAMXCT010000336">
    <property type="protein sequence ID" value="CAI3977354.1"/>
    <property type="molecule type" value="Genomic_DNA"/>
</dbReference>
<protein>
    <submittedName>
        <fullName evidence="3">PDZ domain-containing protein</fullName>
    </submittedName>
</protein>
<evidence type="ECO:0000313" key="2">
    <source>
        <dbReference type="EMBL" id="CAI3977354.1"/>
    </source>
</evidence>
<feature type="region of interest" description="Disordered" evidence="1">
    <location>
        <begin position="139"/>
        <end position="166"/>
    </location>
</feature>
<comment type="caution">
    <text evidence="2">The sequence shown here is derived from an EMBL/GenBank/DDBJ whole genome shotgun (WGS) entry which is preliminary data.</text>
</comment>
<reference evidence="2" key="1">
    <citation type="submission" date="2022-10" db="EMBL/GenBank/DDBJ databases">
        <authorList>
            <person name="Chen Y."/>
            <person name="Dougan E. K."/>
            <person name="Chan C."/>
            <person name="Rhodes N."/>
            <person name="Thang M."/>
        </authorList>
    </citation>
    <scope>NUCLEOTIDE SEQUENCE</scope>
</reference>
<keyword evidence="4" id="KW-1185">Reference proteome</keyword>
<dbReference type="EMBL" id="CAMXCT030000336">
    <property type="protein sequence ID" value="CAL4764666.1"/>
    <property type="molecule type" value="Genomic_DNA"/>
</dbReference>
<evidence type="ECO:0000313" key="4">
    <source>
        <dbReference type="Proteomes" id="UP001152797"/>
    </source>
</evidence>
<name>A0A9P1BQ23_9DINO</name>
<dbReference type="Gene3D" id="2.30.42.10">
    <property type="match status" value="1"/>
</dbReference>
<organism evidence="2">
    <name type="scientific">Cladocopium goreaui</name>
    <dbReference type="NCBI Taxonomy" id="2562237"/>
    <lineage>
        <taxon>Eukaryota</taxon>
        <taxon>Sar</taxon>
        <taxon>Alveolata</taxon>
        <taxon>Dinophyceae</taxon>
        <taxon>Suessiales</taxon>
        <taxon>Symbiodiniaceae</taxon>
        <taxon>Cladocopium</taxon>
    </lineage>
</organism>
<evidence type="ECO:0000256" key="1">
    <source>
        <dbReference type="SAM" id="MobiDB-lite"/>
    </source>
</evidence>
<feature type="compositionally biased region" description="Basic and acidic residues" evidence="1">
    <location>
        <begin position="139"/>
        <end position="164"/>
    </location>
</feature>
<dbReference type="OrthoDB" id="438946at2759"/>
<accession>A0A9P1BQ23</accession>
<gene>
    <name evidence="2" type="ORF">C1SCF055_LOCUS5501</name>
</gene>
<feature type="region of interest" description="Disordered" evidence="1">
    <location>
        <begin position="602"/>
        <end position="640"/>
    </location>
</feature>
<dbReference type="Proteomes" id="UP001152797">
    <property type="component" value="Unassembled WGS sequence"/>
</dbReference>
<reference evidence="3 4" key="2">
    <citation type="submission" date="2024-05" db="EMBL/GenBank/DDBJ databases">
        <authorList>
            <person name="Chen Y."/>
            <person name="Shah S."/>
            <person name="Dougan E. K."/>
            <person name="Thang M."/>
            <person name="Chan C."/>
        </authorList>
    </citation>
    <scope>NUCLEOTIDE SEQUENCE [LARGE SCALE GENOMIC DNA]</scope>
</reference>
<feature type="region of interest" description="Disordered" evidence="1">
    <location>
        <begin position="442"/>
        <end position="466"/>
    </location>
</feature>